<keyword evidence="11" id="KW-1185">Reference proteome</keyword>
<evidence type="ECO:0000256" key="7">
    <source>
        <dbReference type="HAMAP-Rule" id="MF_00376"/>
    </source>
</evidence>
<dbReference type="GO" id="GO:0005524">
    <property type="term" value="F:ATP binding"/>
    <property type="evidence" value="ECO:0007669"/>
    <property type="project" value="UniProtKB-UniRule"/>
</dbReference>
<dbReference type="NCBIfam" id="TIGR00152">
    <property type="entry name" value="dephospho-CoA kinase"/>
    <property type="match status" value="1"/>
</dbReference>
<comment type="function">
    <text evidence="7">Catalyzes the phosphorylation of the 3'-hydroxyl group of dephosphocoenzyme A to form coenzyme A.</text>
</comment>
<dbReference type="Gene3D" id="3.30.460.10">
    <property type="entry name" value="Beta Polymerase, domain 2"/>
    <property type="match status" value="1"/>
</dbReference>
<dbReference type="InterPro" id="IPR027417">
    <property type="entry name" value="P-loop_NTPase"/>
</dbReference>
<evidence type="ECO:0000256" key="8">
    <source>
        <dbReference type="NCBIfam" id="TIGR00152"/>
    </source>
</evidence>
<sequence length="393" mass="41343">MLRIGLTGGMGAGKSTVARALAERGAVIIDSDVIAREVVAPGTPGLAALVEAFGADILAADGSLDRPALAAKAFRDDESRATLNSITHPLVGQRTAELLAAAAPDAIVVQDVPLLVENNMAPFVNLVLVVDAATETRLRRLVEFRGVDEADARARIAAQATDEQRYAAADVLLDNNGAEGAVEAEVARLWEQRLVPFEANMRAGTAVRPEFGIVEARPEWAAQAQRLIARLQVAAGAAAVRVDHIGATAVPDLPAPDVLEVQITVADRAGAEGIRDALAGAGFPELSASAHEPAPGAGLTEPRRHGSADPGRPAFVQLSVAGSPDQEFAMAFRDWLRADEQARAEYTEVIRTAANEAARLGGDEAWAAYAAVCEPWLTGVSRRLAHRKPEQPE</sequence>
<evidence type="ECO:0000256" key="6">
    <source>
        <dbReference type="ARBA" id="ARBA00022993"/>
    </source>
</evidence>
<comment type="pathway">
    <text evidence="7">Cofactor biosynthesis; coenzyme A biosynthesis; CoA from (R)-pantothenate: step 5/5.</text>
</comment>
<comment type="similarity">
    <text evidence="1">In the N-terminal section; belongs to the CoaE family.</text>
</comment>
<dbReference type="RefSeq" id="WP_084470800.1">
    <property type="nucleotide sequence ID" value="NZ_JAAXOO010000007.1"/>
</dbReference>
<evidence type="ECO:0000256" key="2">
    <source>
        <dbReference type="ARBA" id="ARBA00011058"/>
    </source>
</evidence>
<dbReference type="HAMAP" id="MF_00376">
    <property type="entry name" value="Dephospho_CoA_kinase"/>
    <property type="match status" value="1"/>
</dbReference>
<dbReference type="AlphaFoldDB" id="A0A846XJK3"/>
<comment type="similarity">
    <text evidence="7">Belongs to the CoaE family.</text>
</comment>
<gene>
    <name evidence="7" type="primary">coaE</name>
    <name evidence="10" type="ORF">HGA13_25975</name>
</gene>
<proteinExistence type="inferred from homology"/>
<keyword evidence="4 7" id="KW-0547">Nucleotide-binding</keyword>
<comment type="subcellular location">
    <subcellularLocation>
        <location evidence="7">Cytoplasm</location>
    </subcellularLocation>
</comment>
<dbReference type="EC" id="2.7.1.24" evidence="7 8"/>
<dbReference type="CDD" id="cd02022">
    <property type="entry name" value="DPCK"/>
    <property type="match status" value="1"/>
</dbReference>
<evidence type="ECO:0000256" key="3">
    <source>
        <dbReference type="ARBA" id="ARBA00022490"/>
    </source>
</evidence>
<dbReference type="GO" id="GO:0004140">
    <property type="term" value="F:dephospho-CoA kinase activity"/>
    <property type="evidence" value="ECO:0007669"/>
    <property type="project" value="UniProtKB-UniRule"/>
</dbReference>
<dbReference type="UniPathway" id="UPA00241">
    <property type="reaction ID" value="UER00356"/>
</dbReference>
<dbReference type="PANTHER" id="PTHR10695:SF46">
    <property type="entry name" value="BIFUNCTIONAL COENZYME A SYNTHASE-RELATED"/>
    <property type="match status" value="1"/>
</dbReference>
<dbReference type="InterPro" id="IPR007344">
    <property type="entry name" value="GrpB/CoaE"/>
</dbReference>
<organism evidence="10 11">
    <name type="scientific">Nocardia speluncae</name>
    <dbReference type="NCBI Taxonomy" id="419477"/>
    <lineage>
        <taxon>Bacteria</taxon>
        <taxon>Bacillati</taxon>
        <taxon>Actinomycetota</taxon>
        <taxon>Actinomycetes</taxon>
        <taxon>Mycobacteriales</taxon>
        <taxon>Nocardiaceae</taxon>
        <taxon>Nocardia</taxon>
    </lineage>
</organism>
<dbReference type="SUPFAM" id="SSF52540">
    <property type="entry name" value="P-loop containing nucleoside triphosphate hydrolases"/>
    <property type="match status" value="1"/>
</dbReference>
<dbReference type="GO" id="GO:0015937">
    <property type="term" value="P:coenzyme A biosynthetic process"/>
    <property type="evidence" value="ECO:0007669"/>
    <property type="project" value="UniProtKB-UniRule"/>
</dbReference>
<dbReference type="SUPFAM" id="SSF81301">
    <property type="entry name" value="Nucleotidyltransferase"/>
    <property type="match status" value="1"/>
</dbReference>
<keyword evidence="7 10" id="KW-0808">Transferase</keyword>
<dbReference type="PROSITE" id="PS51219">
    <property type="entry name" value="DPCK"/>
    <property type="match status" value="1"/>
</dbReference>
<keyword evidence="3 7" id="KW-0963">Cytoplasm</keyword>
<feature type="region of interest" description="Disordered" evidence="9">
    <location>
        <begin position="286"/>
        <end position="312"/>
    </location>
</feature>
<comment type="catalytic activity">
    <reaction evidence="7">
        <text>3'-dephospho-CoA + ATP = ADP + CoA + H(+)</text>
        <dbReference type="Rhea" id="RHEA:18245"/>
        <dbReference type="ChEBI" id="CHEBI:15378"/>
        <dbReference type="ChEBI" id="CHEBI:30616"/>
        <dbReference type="ChEBI" id="CHEBI:57287"/>
        <dbReference type="ChEBI" id="CHEBI:57328"/>
        <dbReference type="ChEBI" id="CHEBI:456216"/>
        <dbReference type="EC" id="2.7.1.24"/>
    </reaction>
</comment>
<evidence type="ECO:0000256" key="4">
    <source>
        <dbReference type="ARBA" id="ARBA00022741"/>
    </source>
</evidence>
<reference evidence="10 11" key="1">
    <citation type="submission" date="2020-04" db="EMBL/GenBank/DDBJ databases">
        <title>MicrobeNet Type strains.</title>
        <authorList>
            <person name="Nicholson A.C."/>
        </authorList>
    </citation>
    <scope>NUCLEOTIDE SEQUENCE [LARGE SCALE GENOMIC DNA]</scope>
    <source>
        <strain evidence="10 11">DSM 45078</strain>
    </source>
</reference>
<accession>A0A846XJK3</accession>
<evidence type="ECO:0000256" key="5">
    <source>
        <dbReference type="ARBA" id="ARBA00022840"/>
    </source>
</evidence>
<protein>
    <recommendedName>
        <fullName evidence="7 8">Dephospho-CoA kinase</fullName>
        <ecNumber evidence="7 8">2.7.1.24</ecNumber>
    </recommendedName>
    <alternativeName>
        <fullName evidence="7">Dephosphocoenzyme A kinase</fullName>
    </alternativeName>
</protein>
<dbReference type="PANTHER" id="PTHR10695">
    <property type="entry name" value="DEPHOSPHO-COA KINASE-RELATED"/>
    <property type="match status" value="1"/>
</dbReference>
<dbReference type="InterPro" id="IPR001977">
    <property type="entry name" value="Depp_CoAkinase"/>
</dbReference>
<keyword evidence="6 7" id="KW-0173">Coenzyme A biosynthesis</keyword>
<name>A0A846XJK3_9NOCA</name>
<dbReference type="InterPro" id="IPR043519">
    <property type="entry name" value="NT_sf"/>
</dbReference>
<evidence type="ECO:0000313" key="11">
    <source>
        <dbReference type="Proteomes" id="UP000565715"/>
    </source>
</evidence>
<dbReference type="EMBL" id="JAAXOO010000007">
    <property type="protein sequence ID" value="NKY36491.1"/>
    <property type="molecule type" value="Genomic_DNA"/>
</dbReference>
<evidence type="ECO:0000313" key="10">
    <source>
        <dbReference type="EMBL" id="NKY36491.1"/>
    </source>
</evidence>
<keyword evidence="7 10" id="KW-0418">Kinase</keyword>
<keyword evidence="5 7" id="KW-0067">ATP-binding</keyword>
<comment type="similarity">
    <text evidence="2">In the C-terminal section; belongs to the UPF0157 (GrpB) family.</text>
</comment>
<dbReference type="NCBIfam" id="NF002879">
    <property type="entry name" value="PRK03333.1"/>
    <property type="match status" value="1"/>
</dbReference>
<dbReference type="Proteomes" id="UP000565715">
    <property type="component" value="Unassembled WGS sequence"/>
</dbReference>
<dbReference type="GO" id="GO:0005737">
    <property type="term" value="C:cytoplasm"/>
    <property type="evidence" value="ECO:0007669"/>
    <property type="project" value="UniProtKB-SubCell"/>
</dbReference>
<evidence type="ECO:0000256" key="1">
    <source>
        <dbReference type="ARBA" id="ARBA00008826"/>
    </source>
</evidence>
<dbReference type="Gene3D" id="3.40.50.300">
    <property type="entry name" value="P-loop containing nucleotide triphosphate hydrolases"/>
    <property type="match status" value="1"/>
</dbReference>
<dbReference type="Pfam" id="PF04229">
    <property type="entry name" value="GrpB"/>
    <property type="match status" value="1"/>
</dbReference>
<feature type="binding site" evidence="7">
    <location>
        <begin position="11"/>
        <end position="16"/>
    </location>
    <ligand>
        <name>ATP</name>
        <dbReference type="ChEBI" id="CHEBI:30616"/>
    </ligand>
</feature>
<comment type="caution">
    <text evidence="10">The sequence shown here is derived from an EMBL/GenBank/DDBJ whole genome shotgun (WGS) entry which is preliminary data.</text>
</comment>
<dbReference type="Pfam" id="PF01121">
    <property type="entry name" value="CoaE"/>
    <property type="match status" value="1"/>
</dbReference>
<evidence type="ECO:0000256" key="9">
    <source>
        <dbReference type="SAM" id="MobiDB-lite"/>
    </source>
</evidence>